<evidence type="ECO:0000313" key="2">
    <source>
        <dbReference type="Proteomes" id="UP000736328"/>
    </source>
</evidence>
<proteinExistence type="predicted"/>
<dbReference type="AlphaFoldDB" id="A0A933ICB4"/>
<accession>A0A933ICB4</accession>
<dbReference type="EMBL" id="JACQXR010000013">
    <property type="protein sequence ID" value="MBI4725858.1"/>
    <property type="molecule type" value="Genomic_DNA"/>
</dbReference>
<comment type="caution">
    <text evidence="1">The sequence shown here is derived from an EMBL/GenBank/DDBJ whole genome shotgun (WGS) entry which is preliminary data.</text>
</comment>
<reference evidence="1" key="1">
    <citation type="submission" date="2020-07" db="EMBL/GenBank/DDBJ databases">
        <title>Huge and variable diversity of episymbiotic CPR bacteria and DPANN archaea in groundwater ecosystems.</title>
        <authorList>
            <person name="He C.Y."/>
            <person name="Keren R."/>
            <person name="Whittaker M."/>
            <person name="Farag I.F."/>
            <person name="Doudna J."/>
            <person name="Cate J.H.D."/>
            <person name="Banfield J.F."/>
        </authorList>
    </citation>
    <scope>NUCLEOTIDE SEQUENCE</scope>
    <source>
        <strain evidence="1">NC_groundwater_1520_Pr4_B-0.1um_53_5</strain>
    </source>
</reference>
<dbReference type="Proteomes" id="UP000736328">
    <property type="component" value="Unassembled WGS sequence"/>
</dbReference>
<evidence type="ECO:0000313" key="1">
    <source>
        <dbReference type="EMBL" id="MBI4725858.1"/>
    </source>
</evidence>
<gene>
    <name evidence="1" type="ORF">HY768_01300</name>
</gene>
<protein>
    <submittedName>
        <fullName evidence="1">Uncharacterized protein</fullName>
    </submittedName>
</protein>
<sequence>MHLIYLAKGVAATTAIEGNSLSEEQVLQHMEGTLKLPPSKKYLAQEVDNIISFLGKTTYKPIIEVPPFTAGK</sequence>
<name>A0A933ICB4_UNCT6</name>
<organism evidence="1 2">
    <name type="scientific">candidate division TA06 bacterium</name>
    <dbReference type="NCBI Taxonomy" id="2250710"/>
    <lineage>
        <taxon>Bacteria</taxon>
        <taxon>Bacteria division TA06</taxon>
    </lineage>
</organism>